<proteinExistence type="predicted"/>
<reference evidence="2 3" key="1">
    <citation type="submission" date="2016-01" db="EMBL/GenBank/DDBJ databases">
        <title>Genome Sequences of Twelve Sporeforming Bacillus Species Isolated from Foods.</title>
        <authorList>
            <person name="Berendsen E.M."/>
            <person name="Wells-Bennik M.H."/>
            <person name="Krawcyk A.O."/>
            <person name="De Jong A."/>
            <person name="Holsappel S."/>
            <person name="Eijlander R.T."/>
            <person name="Kuipers O.P."/>
        </authorList>
    </citation>
    <scope>NUCLEOTIDE SEQUENCE [LARGE SCALE GENOMIC DNA]</scope>
    <source>
        <strain evidence="2 3">B4098</strain>
    </source>
</reference>
<organism evidence="2 3">
    <name type="scientific">Heyndrickxia coagulans</name>
    <name type="common">Weizmannia coagulans</name>
    <dbReference type="NCBI Taxonomy" id="1398"/>
    <lineage>
        <taxon>Bacteria</taxon>
        <taxon>Bacillati</taxon>
        <taxon>Bacillota</taxon>
        <taxon>Bacilli</taxon>
        <taxon>Bacillales</taxon>
        <taxon>Bacillaceae</taxon>
        <taxon>Heyndrickxia</taxon>
    </lineage>
</organism>
<dbReference type="EMBL" id="LQYG01000056">
    <property type="protein sequence ID" value="KYC62146.1"/>
    <property type="molecule type" value="Genomic_DNA"/>
</dbReference>
<dbReference type="PATRIC" id="fig|1398.26.peg.3268"/>
<gene>
    <name evidence="2" type="ORF">B4098_1377</name>
</gene>
<accession>A0A150JY48</accession>
<feature type="region of interest" description="Disordered" evidence="1">
    <location>
        <begin position="1"/>
        <end position="39"/>
    </location>
</feature>
<sequence length="39" mass="4273">MPAYREEKTQKSASRQEPQPDNKKSGGCTVAYGFKSPAV</sequence>
<dbReference type="AlphaFoldDB" id="A0A150JY48"/>
<comment type="caution">
    <text evidence="2">The sequence shown here is derived from an EMBL/GenBank/DDBJ whole genome shotgun (WGS) entry which is preliminary data.</text>
</comment>
<evidence type="ECO:0000313" key="2">
    <source>
        <dbReference type="EMBL" id="KYC62146.1"/>
    </source>
</evidence>
<evidence type="ECO:0000256" key="1">
    <source>
        <dbReference type="SAM" id="MobiDB-lite"/>
    </source>
</evidence>
<dbReference type="Proteomes" id="UP000075288">
    <property type="component" value="Unassembled WGS sequence"/>
</dbReference>
<protein>
    <submittedName>
        <fullName evidence="2">Uncharacterized protein</fullName>
    </submittedName>
</protein>
<evidence type="ECO:0000313" key="3">
    <source>
        <dbReference type="Proteomes" id="UP000075288"/>
    </source>
</evidence>
<name>A0A150JY48_HEYCO</name>
<feature type="compositionally biased region" description="Basic and acidic residues" evidence="1">
    <location>
        <begin position="1"/>
        <end position="10"/>
    </location>
</feature>